<keyword evidence="10" id="KW-0408">Iron</keyword>
<evidence type="ECO:0000256" key="8">
    <source>
        <dbReference type="ARBA" id="ARBA00022982"/>
    </source>
</evidence>
<dbReference type="EMBL" id="LAIR01000002">
    <property type="protein sequence ID" value="KNX39042.1"/>
    <property type="molecule type" value="Genomic_DNA"/>
</dbReference>
<comment type="similarity">
    <text evidence="2">Belongs to the cytochrome ubiquinol oxidase subunit 2 family.</text>
</comment>
<organism evidence="14 15">
    <name type="scientific">Luteipulveratus halotolerans</name>
    <dbReference type="NCBI Taxonomy" id="1631356"/>
    <lineage>
        <taxon>Bacteria</taxon>
        <taxon>Bacillati</taxon>
        <taxon>Actinomycetota</taxon>
        <taxon>Actinomycetes</taxon>
        <taxon>Micrococcales</taxon>
        <taxon>Dermacoccaceae</taxon>
        <taxon>Luteipulveratus</taxon>
    </lineage>
</organism>
<keyword evidence="15" id="KW-1185">Reference proteome</keyword>
<comment type="subcellular location">
    <subcellularLocation>
        <location evidence="1">Cell membrane</location>
        <topology evidence="1">Multi-pass membrane protein</topology>
    </subcellularLocation>
</comment>
<evidence type="ECO:0000256" key="3">
    <source>
        <dbReference type="ARBA" id="ARBA00022448"/>
    </source>
</evidence>
<dbReference type="NCBIfam" id="TIGR00203">
    <property type="entry name" value="cydB"/>
    <property type="match status" value="1"/>
</dbReference>
<dbReference type="PANTHER" id="PTHR43141">
    <property type="entry name" value="CYTOCHROME BD2 SUBUNIT II"/>
    <property type="match status" value="1"/>
</dbReference>
<feature type="transmembrane region" description="Helical" evidence="13">
    <location>
        <begin position="221"/>
        <end position="240"/>
    </location>
</feature>
<keyword evidence="11 13" id="KW-0472">Membrane</keyword>
<evidence type="ECO:0000256" key="6">
    <source>
        <dbReference type="ARBA" id="ARBA00022692"/>
    </source>
</evidence>
<feature type="compositionally biased region" description="Basic and acidic residues" evidence="12">
    <location>
        <begin position="332"/>
        <end position="346"/>
    </location>
</feature>
<evidence type="ECO:0000313" key="14">
    <source>
        <dbReference type="EMBL" id="KNX39042.1"/>
    </source>
</evidence>
<keyword evidence="5" id="KW-0349">Heme</keyword>
<dbReference type="GO" id="GO:0070069">
    <property type="term" value="C:cytochrome complex"/>
    <property type="evidence" value="ECO:0007669"/>
    <property type="project" value="TreeGrafter"/>
</dbReference>
<evidence type="ECO:0000256" key="5">
    <source>
        <dbReference type="ARBA" id="ARBA00022617"/>
    </source>
</evidence>
<dbReference type="GO" id="GO:0019646">
    <property type="term" value="P:aerobic electron transport chain"/>
    <property type="evidence" value="ECO:0007669"/>
    <property type="project" value="TreeGrafter"/>
</dbReference>
<evidence type="ECO:0000313" key="15">
    <source>
        <dbReference type="Proteomes" id="UP000037397"/>
    </source>
</evidence>
<evidence type="ECO:0000256" key="4">
    <source>
        <dbReference type="ARBA" id="ARBA00022475"/>
    </source>
</evidence>
<comment type="caution">
    <text evidence="14">The sequence shown here is derived from an EMBL/GenBank/DDBJ whole genome shotgun (WGS) entry which is preliminary data.</text>
</comment>
<feature type="transmembrane region" description="Helical" evidence="13">
    <location>
        <begin position="297"/>
        <end position="320"/>
    </location>
</feature>
<name>A0A0L6CMU7_9MICO</name>
<keyword evidence="9 13" id="KW-1133">Transmembrane helix</keyword>
<dbReference type="PIRSF" id="PIRSF000267">
    <property type="entry name" value="Cyt_oxidse_sub2"/>
    <property type="match status" value="1"/>
</dbReference>
<dbReference type="PATRIC" id="fig|1631356.3.peg.4219"/>
<dbReference type="Proteomes" id="UP000037397">
    <property type="component" value="Unassembled WGS sequence"/>
</dbReference>
<evidence type="ECO:0000256" key="1">
    <source>
        <dbReference type="ARBA" id="ARBA00004651"/>
    </source>
</evidence>
<reference evidence="15" key="1">
    <citation type="submission" date="2015-03" db="EMBL/GenBank/DDBJ databases">
        <title>Luteipulveratus halotolerans sp. nov., a novel actinobacterium (Dermacoccaceae) from Sarawak, Malaysia.</title>
        <authorList>
            <person name="Juboi H."/>
            <person name="Basik A."/>
            <person name="Shamsul S.S."/>
            <person name="Arnold P."/>
            <person name="Schmitt E.K."/>
            <person name="Sanglier J.-J."/>
            <person name="Yeo T."/>
        </authorList>
    </citation>
    <scope>NUCLEOTIDE SEQUENCE [LARGE SCALE GENOMIC DNA]</scope>
    <source>
        <strain evidence="15">C296001</strain>
    </source>
</reference>
<dbReference type="OrthoDB" id="9776710at2"/>
<dbReference type="PANTHER" id="PTHR43141:SF5">
    <property type="entry name" value="CYTOCHROME BD-I UBIQUINOL OXIDASE SUBUNIT 2"/>
    <property type="match status" value="1"/>
</dbReference>
<evidence type="ECO:0000256" key="2">
    <source>
        <dbReference type="ARBA" id="ARBA00007543"/>
    </source>
</evidence>
<dbReference type="STRING" id="1631356.VV01_20970"/>
<dbReference type="Pfam" id="PF02322">
    <property type="entry name" value="Cyt_bd_oxida_II"/>
    <property type="match status" value="1"/>
</dbReference>
<evidence type="ECO:0000256" key="7">
    <source>
        <dbReference type="ARBA" id="ARBA00022723"/>
    </source>
</evidence>
<gene>
    <name evidence="14" type="ORF">VV01_20970</name>
</gene>
<feature type="transmembrane region" description="Helical" evidence="13">
    <location>
        <begin position="247"/>
        <end position="269"/>
    </location>
</feature>
<feature type="region of interest" description="Disordered" evidence="12">
    <location>
        <begin position="332"/>
        <end position="352"/>
    </location>
</feature>
<proteinExistence type="inferred from homology"/>
<keyword evidence="6 13" id="KW-0812">Transmembrane</keyword>
<keyword evidence="7" id="KW-0479">Metal-binding</keyword>
<dbReference type="InterPro" id="IPR003317">
    <property type="entry name" value="Cyt-d_oxidase_su2"/>
</dbReference>
<protein>
    <submittedName>
        <fullName evidence="14">Cytochrome C oxidase assembly protein</fullName>
    </submittedName>
</protein>
<dbReference type="AlphaFoldDB" id="A0A0L6CMU7"/>
<keyword evidence="4" id="KW-1003">Cell membrane</keyword>
<dbReference type="GO" id="GO:0005886">
    <property type="term" value="C:plasma membrane"/>
    <property type="evidence" value="ECO:0007669"/>
    <property type="project" value="UniProtKB-SubCell"/>
</dbReference>
<evidence type="ECO:0000256" key="9">
    <source>
        <dbReference type="ARBA" id="ARBA00022989"/>
    </source>
</evidence>
<feature type="transmembrane region" description="Helical" evidence="13">
    <location>
        <begin position="161"/>
        <end position="182"/>
    </location>
</feature>
<dbReference type="RefSeq" id="WP_050671590.1">
    <property type="nucleotide sequence ID" value="NZ_LAIR01000002.1"/>
</dbReference>
<keyword evidence="8" id="KW-0249">Electron transport</keyword>
<accession>A0A0L6CMU7</accession>
<feature type="transmembrane region" description="Helical" evidence="13">
    <location>
        <begin position="194"/>
        <end position="215"/>
    </location>
</feature>
<evidence type="ECO:0000256" key="13">
    <source>
        <dbReference type="SAM" id="Phobius"/>
    </source>
</evidence>
<evidence type="ECO:0000256" key="10">
    <source>
        <dbReference type="ARBA" id="ARBA00023004"/>
    </source>
</evidence>
<dbReference type="GO" id="GO:0046872">
    <property type="term" value="F:metal ion binding"/>
    <property type="evidence" value="ECO:0007669"/>
    <property type="project" value="UniProtKB-KW"/>
</dbReference>
<feature type="transmembrane region" description="Helical" evidence="13">
    <location>
        <begin position="119"/>
        <end position="141"/>
    </location>
</feature>
<feature type="transmembrane region" description="Helical" evidence="13">
    <location>
        <begin position="6"/>
        <end position="37"/>
    </location>
</feature>
<keyword evidence="3" id="KW-0813">Transport</keyword>
<sequence>MELTTVWFVLIAVLWTGYFCLEGFDFGVGMLFPVLGTTEKRRRVLLNTIGPVWDGNEVWLITAGGATFAAFPHWYATMFSGFYLPLLLILVALIVRALGFEYRHKRNDDTWRQRWDWMIIAGSVVVPFIWGVTFTNIVRGIPINADREFTGSVLTLLNPAALFGGLALVAVCLLHGLLFVALKTDGEIRSDARTLAGRIGWVAVAAAAVLLVVLGLDSGSVASWIMTALAAVALVAALLLNARDREGLAFTGTFLAIGLAVASLFVMLFPDVMPSSTNAAWSLTVDNAASSHKTLGIMTWVGVLFLPIVLLYQGFTYWTFRKRITTEHIPPAHDERDWAPRRDRSPSEGAGV</sequence>
<feature type="transmembrane region" description="Helical" evidence="13">
    <location>
        <begin position="82"/>
        <end position="99"/>
    </location>
</feature>
<evidence type="ECO:0000256" key="11">
    <source>
        <dbReference type="ARBA" id="ARBA00023136"/>
    </source>
</evidence>
<dbReference type="GO" id="GO:0009055">
    <property type="term" value="F:electron transfer activity"/>
    <property type="evidence" value="ECO:0007669"/>
    <property type="project" value="TreeGrafter"/>
</dbReference>
<evidence type="ECO:0000256" key="12">
    <source>
        <dbReference type="SAM" id="MobiDB-lite"/>
    </source>
</evidence>
<dbReference type="GO" id="GO:0016682">
    <property type="term" value="F:oxidoreductase activity, acting on diphenols and related substances as donors, oxygen as acceptor"/>
    <property type="evidence" value="ECO:0007669"/>
    <property type="project" value="TreeGrafter"/>
</dbReference>